<dbReference type="PROSITE" id="PS01124">
    <property type="entry name" value="HTH_ARAC_FAMILY_2"/>
    <property type="match status" value="1"/>
</dbReference>
<evidence type="ECO:0000256" key="2">
    <source>
        <dbReference type="ARBA" id="ARBA00023125"/>
    </source>
</evidence>
<dbReference type="InterPro" id="IPR018060">
    <property type="entry name" value="HTH_AraC"/>
</dbReference>
<keyword evidence="2 5" id="KW-0238">DNA-binding</keyword>
<dbReference type="InterPro" id="IPR050204">
    <property type="entry name" value="AraC_XylS_family_regulators"/>
</dbReference>
<dbReference type="AlphaFoldDB" id="A0A7Z7B6X0"/>
<comment type="caution">
    <text evidence="5">The sequence shown here is derived from an EMBL/GenBank/DDBJ whole genome shotgun (WGS) entry which is preliminary data.</text>
</comment>
<keyword evidence="6" id="KW-1185">Reference proteome</keyword>
<accession>A0A7Z7B6X0</accession>
<evidence type="ECO:0000313" key="6">
    <source>
        <dbReference type="Proteomes" id="UP000198900"/>
    </source>
</evidence>
<keyword evidence="3" id="KW-0804">Transcription</keyword>
<dbReference type="PRINTS" id="PR00032">
    <property type="entry name" value="HTHARAC"/>
</dbReference>
<dbReference type="Gene3D" id="1.10.10.60">
    <property type="entry name" value="Homeodomain-like"/>
    <property type="match status" value="1"/>
</dbReference>
<evidence type="ECO:0000259" key="4">
    <source>
        <dbReference type="PROSITE" id="PS01124"/>
    </source>
</evidence>
<name>A0A7Z7B6X0_9BURK</name>
<reference evidence="5" key="1">
    <citation type="submission" date="2016-10" db="EMBL/GenBank/DDBJ databases">
        <authorList>
            <person name="Varghese N."/>
            <person name="Submissions S."/>
        </authorList>
    </citation>
    <scope>NUCLEOTIDE SEQUENCE [LARGE SCALE GENOMIC DNA]</scope>
    <source>
        <strain evidence="5">YR281</strain>
    </source>
</reference>
<evidence type="ECO:0000313" key="5">
    <source>
        <dbReference type="EMBL" id="SDH90785.1"/>
    </source>
</evidence>
<proteinExistence type="predicted"/>
<evidence type="ECO:0000256" key="3">
    <source>
        <dbReference type="ARBA" id="ARBA00023163"/>
    </source>
</evidence>
<dbReference type="EMBL" id="FNDI01000009">
    <property type="protein sequence ID" value="SDH90785.1"/>
    <property type="molecule type" value="Genomic_DNA"/>
</dbReference>
<keyword evidence="1" id="KW-0805">Transcription regulation</keyword>
<dbReference type="GO" id="GO:0003700">
    <property type="term" value="F:DNA-binding transcription factor activity"/>
    <property type="evidence" value="ECO:0007669"/>
    <property type="project" value="InterPro"/>
</dbReference>
<dbReference type="InterPro" id="IPR018062">
    <property type="entry name" value="HTH_AraC-typ_CS"/>
</dbReference>
<gene>
    <name evidence="5" type="ORF">SAMN04487926_109205</name>
</gene>
<dbReference type="Pfam" id="PF12833">
    <property type="entry name" value="HTH_18"/>
    <property type="match status" value="1"/>
</dbReference>
<dbReference type="InterPro" id="IPR009057">
    <property type="entry name" value="Homeodomain-like_sf"/>
</dbReference>
<dbReference type="InterPro" id="IPR020449">
    <property type="entry name" value="Tscrpt_reg_AraC-type_HTH"/>
</dbReference>
<dbReference type="PANTHER" id="PTHR46796">
    <property type="entry name" value="HTH-TYPE TRANSCRIPTIONAL ACTIVATOR RHAS-RELATED"/>
    <property type="match status" value="1"/>
</dbReference>
<feature type="domain" description="HTH araC/xylS-type" evidence="4">
    <location>
        <begin position="56"/>
        <end position="154"/>
    </location>
</feature>
<dbReference type="Proteomes" id="UP000198900">
    <property type="component" value="Unassembled WGS sequence"/>
</dbReference>
<organism evidence="5 6">
    <name type="scientific">Paraburkholderia steynii</name>
    <dbReference type="NCBI Taxonomy" id="1245441"/>
    <lineage>
        <taxon>Bacteria</taxon>
        <taxon>Pseudomonadati</taxon>
        <taxon>Pseudomonadota</taxon>
        <taxon>Betaproteobacteria</taxon>
        <taxon>Burkholderiales</taxon>
        <taxon>Burkholderiaceae</taxon>
        <taxon>Paraburkholderia</taxon>
    </lineage>
</organism>
<dbReference type="SMART" id="SM00342">
    <property type="entry name" value="HTH_ARAC"/>
    <property type="match status" value="1"/>
</dbReference>
<sequence length="157" mass="17891">MASREKRVASPRSFRRCSGKEQFRMDHCATTFDACYVPRSLARDDTCTESQAAMVKRVHRYVDAHLCDDQLSPESVLSALQLPRSTLYRLFQHEGGLGAYIRDLRLRHAADDLIRYPHALVLEIAFGLGFKSASVFTRAFRRAYGMAPQEYRALACK</sequence>
<dbReference type="GO" id="GO:0043565">
    <property type="term" value="F:sequence-specific DNA binding"/>
    <property type="evidence" value="ECO:0007669"/>
    <property type="project" value="InterPro"/>
</dbReference>
<dbReference type="PANTHER" id="PTHR46796:SF6">
    <property type="entry name" value="ARAC SUBFAMILY"/>
    <property type="match status" value="1"/>
</dbReference>
<protein>
    <submittedName>
        <fullName evidence="5">AraC-type DNA-binding protein</fullName>
    </submittedName>
</protein>
<dbReference type="RefSeq" id="WP_244186523.1">
    <property type="nucleotide sequence ID" value="NZ_FNDI01000009.1"/>
</dbReference>
<evidence type="ECO:0000256" key="1">
    <source>
        <dbReference type="ARBA" id="ARBA00023015"/>
    </source>
</evidence>
<dbReference type="PROSITE" id="PS00041">
    <property type="entry name" value="HTH_ARAC_FAMILY_1"/>
    <property type="match status" value="1"/>
</dbReference>
<dbReference type="SUPFAM" id="SSF46689">
    <property type="entry name" value="Homeodomain-like"/>
    <property type="match status" value="1"/>
</dbReference>